<accession>A0A2Z4GFM8</accession>
<evidence type="ECO:0000313" key="2">
    <source>
        <dbReference type="EMBL" id="AWV99784.1"/>
    </source>
</evidence>
<feature type="transmembrane region" description="Helical" evidence="1">
    <location>
        <begin position="223"/>
        <end position="244"/>
    </location>
</feature>
<feature type="transmembrane region" description="Helical" evidence="1">
    <location>
        <begin position="321"/>
        <end position="339"/>
    </location>
</feature>
<dbReference type="Pfam" id="PF13687">
    <property type="entry name" value="DUF4153"/>
    <property type="match status" value="1"/>
</dbReference>
<gene>
    <name evidence="2" type="ORF">DJ013_17030</name>
</gene>
<keyword evidence="1" id="KW-0812">Transmembrane</keyword>
<feature type="transmembrane region" description="Helical" evidence="1">
    <location>
        <begin position="183"/>
        <end position="203"/>
    </location>
</feature>
<dbReference type="InterPro" id="IPR025291">
    <property type="entry name" value="DUF4153"/>
</dbReference>
<organism evidence="2 3">
    <name type="scientific">Arcticibacterium luteifluviistationis</name>
    <dbReference type="NCBI Taxonomy" id="1784714"/>
    <lineage>
        <taxon>Bacteria</taxon>
        <taxon>Pseudomonadati</taxon>
        <taxon>Bacteroidota</taxon>
        <taxon>Cytophagia</taxon>
        <taxon>Cytophagales</taxon>
        <taxon>Leadbetterellaceae</taxon>
        <taxon>Arcticibacterium</taxon>
    </lineage>
</organism>
<dbReference type="AlphaFoldDB" id="A0A2Z4GFM8"/>
<evidence type="ECO:0008006" key="4">
    <source>
        <dbReference type="Google" id="ProtNLM"/>
    </source>
</evidence>
<keyword evidence="3" id="KW-1185">Reference proteome</keyword>
<protein>
    <recommendedName>
        <fullName evidence="4">DUF4153 domain-containing protein</fullName>
    </recommendedName>
</protein>
<feature type="transmembrane region" description="Helical" evidence="1">
    <location>
        <begin position="24"/>
        <end position="42"/>
    </location>
</feature>
<feature type="transmembrane region" description="Helical" evidence="1">
    <location>
        <begin position="351"/>
        <end position="372"/>
    </location>
</feature>
<reference evidence="2 3" key="1">
    <citation type="submission" date="2018-05" db="EMBL/GenBank/DDBJ databases">
        <title>Complete genome sequence of Arcticibacterium luteifluviistationis SM1504T, a cytophagaceae bacterium isolated from Arctic surface seawater.</title>
        <authorList>
            <person name="Li Y."/>
            <person name="Qin Q.-L."/>
        </authorList>
    </citation>
    <scope>NUCLEOTIDE SEQUENCE [LARGE SCALE GENOMIC DNA]</scope>
    <source>
        <strain evidence="2 3">SM1504</strain>
    </source>
</reference>
<keyword evidence="1" id="KW-0472">Membrane</keyword>
<dbReference type="Proteomes" id="UP000249873">
    <property type="component" value="Chromosome"/>
</dbReference>
<evidence type="ECO:0000313" key="3">
    <source>
        <dbReference type="Proteomes" id="UP000249873"/>
    </source>
</evidence>
<sequence length="579" mass="67059">MRAFFKSENILQVFNKAIEGHLRFPLTLLCAFLVSVLSIIIAETDQESSTNLSKALVTFALAVPLFFSMEILNERKWVPKWLTLSAALLFLVLYYFLNDIKVRFNDEDHFIIRTLVLGLVFHLGVSVTPFLKKSQTKQFWHYNQTLFLSILTAALYSITIYAGLTLALLAVDKLFDLHINSDLYLYLFFGIAFYVNTNIFVNYIPSLPEIDNQDYFPKGLKTFTIYILLPLVAIYLVILLSYEAKIIFQWTLPKGWVSNLVLASGVFGILAFLLLFPIQNKTTWVKKFNKVFYWLMLPLVALMLVAIYVRLNQYGFTEARYFVLLLGIWLLGISLYFIISKKDNIKAVPLSLMVIGIISIYGPISAFNVSYINQSTRLNAVLTKHKLLENGKFTENKELDLSEAETDKIYAAIEYLSENNIETFEQYLDATQYEELSKAQKYQRASKIEKWLSLPQKTKKHTPLINIYQDLNGFHKTYNADFAIPFYLNSNKVQGKSDSHGVTYLLKKKADTQIHFELNDEVFDFDLKALQSPDFEQTEENLTFKQESNNWRLTMVITQYYEYSDTESNIKGKVYLKKK</sequence>
<feature type="transmembrane region" description="Helical" evidence="1">
    <location>
        <begin position="54"/>
        <end position="72"/>
    </location>
</feature>
<dbReference type="RefSeq" id="WP_111373152.1">
    <property type="nucleotide sequence ID" value="NZ_CP029480.1"/>
</dbReference>
<feature type="transmembrane region" description="Helical" evidence="1">
    <location>
        <begin position="110"/>
        <end position="131"/>
    </location>
</feature>
<feature type="transmembrane region" description="Helical" evidence="1">
    <location>
        <begin position="291"/>
        <end position="309"/>
    </location>
</feature>
<feature type="transmembrane region" description="Helical" evidence="1">
    <location>
        <begin position="78"/>
        <end position="98"/>
    </location>
</feature>
<dbReference type="KEGG" id="als:DJ013_17030"/>
<dbReference type="EMBL" id="CP029480">
    <property type="protein sequence ID" value="AWV99784.1"/>
    <property type="molecule type" value="Genomic_DNA"/>
</dbReference>
<feature type="transmembrane region" description="Helical" evidence="1">
    <location>
        <begin position="146"/>
        <end position="171"/>
    </location>
</feature>
<dbReference type="OrthoDB" id="9809196at2"/>
<keyword evidence="1" id="KW-1133">Transmembrane helix</keyword>
<proteinExistence type="predicted"/>
<name>A0A2Z4GFM8_9BACT</name>
<evidence type="ECO:0000256" key="1">
    <source>
        <dbReference type="SAM" id="Phobius"/>
    </source>
</evidence>
<feature type="transmembrane region" description="Helical" evidence="1">
    <location>
        <begin position="256"/>
        <end position="279"/>
    </location>
</feature>